<sequence length="129" mass="15184">MKKHICIDVENANEILAYINRDERHKKKFNYIIALILSNKKISELYDKEDISDNCKAVTAMKFFKGQENDRLYCKELRGRNGTFYIVTAELLEKKKDTKVRNGKTKNIITKVASYEYEIIRPENTESEL</sequence>
<keyword evidence="2" id="KW-1185">Reference proteome</keyword>
<gene>
    <name evidence="1" type="ORF">LX66_4632</name>
</gene>
<protein>
    <recommendedName>
        <fullName evidence="3">Phage derived Gp49-like protein DUF891</fullName>
    </recommendedName>
</protein>
<evidence type="ECO:0000313" key="2">
    <source>
        <dbReference type="Proteomes" id="UP000316778"/>
    </source>
</evidence>
<dbReference type="OrthoDB" id="838358at2"/>
<organism evidence="1 2">
    <name type="scientific">Chitinophaga japonensis</name>
    <name type="common">Flexibacter japonensis</name>
    <dbReference type="NCBI Taxonomy" id="104662"/>
    <lineage>
        <taxon>Bacteria</taxon>
        <taxon>Pseudomonadati</taxon>
        <taxon>Bacteroidota</taxon>
        <taxon>Chitinophagia</taxon>
        <taxon>Chitinophagales</taxon>
        <taxon>Chitinophagaceae</taxon>
        <taxon>Chitinophaga</taxon>
    </lineage>
</organism>
<accession>A0A562ST40</accession>
<comment type="caution">
    <text evidence="1">The sequence shown here is derived from an EMBL/GenBank/DDBJ whole genome shotgun (WGS) entry which is preliminary data.</text>
</comment>
<dbReference type="RefSeq" id="WP_145717815.1">
    <property type="nucleotide sequence ID" value="NZ_BAAAFY010000002.1"/>
</dbReference>
<proteinExistence type="predicted"/>
<dbReference type="EMBL" id="VLLG01000005">
    <property type="protein sequence ID" value="TWI84268.1"/>
    <property type="molecule type" value="Genomic_DNA"/>
</dbReference>
<dbReference type="AlphaFoldDB" id="A0A562ST40"/>
<reference evidence="1 2" key="1">
    <citation type="journal article" date="2013" name="Stand. Genomic Sci.">
        <title>Genomic Encyclopedia of Type Strains, Phase I: The one thousand microbial genomes (KMG-I) project.</title>
        <authorList>
            <person name="Kyrpides N.C."/>
            <person name="Woyke T."/>
            <person name="Eisen J.A."/>
            <person name="Garrity G."/>
            <person name="Lilburn T.G."/>
            <person name="Beck B.J."/>
            <person name="Whitman W.B."/>
            <person name="Hugenholtz P."/>
            <person name="Klenk H.P."/>
        </authorList>
    </citation>
    <scope>NUCLEOTIDE SEQUENCE [LARGE SCALE GENOMIC DNA]</scope>
    <source>
        <strain evidence="1 2">DSM 13484</strain>
    </source>
</reference>
<dbReference type="Proteomes" id="UP000316778">
    <property type="component" value="Unassembled WGS sequence"/>
</dbReference>
<name>A0A562ST40_CHIJA</name>
<evidence type="ECO:0008006" key="3">
    <source>
        <dbReference type="Google" id="ProtNLM"/>
    </source>
</evidence>
<evidence type="ECO:0000313" key="1">
    <source>
        <dbReference type="EMBL" id="TWI84268.1"/>
    </source>
</evidence>